<feature type="compositionally biased region" description="Low complexity" evidence="1">
    <location>
        <begin position="15"/>
        <end position="34"/>
    </location>
</feature>
<evidence type="ECO:0000313" key="2">
    <source>
        <dbReference type="EMBL" id="GFR19790.1"/>
    </source>
</evidence>
<keyword evidence="3" id="KW-1185">Reference proteome</keyword>
<comment type="caution">
    <text evidence="2">The sequence shown here is derived from an EMBL/GenBank/DDBJ whole genome shotgun (WGS) entry which is preliminary data.</text>
</comment>
<protein>
    <submittedName>
        <fullName evidence="2">Uncharacterized protein</fullName>
    </submittedName>
</protein>
<dbReference type="AlphaFoldDB" id="A0A8X6HD39"/>
<sequence>MMNSDSDSDMDAHSSKSSYKSRSPVSSGSRVSRPQTPQDHCRNLTITMEEIQTAKNTIKTYESLLSQKNPIDIQLFSGRLRDANITRYEK</sequence>
<dbReference type="Proteomes" id="UP000887116">
    <property type="component" value="Unassembled WGS sequence"/>
</dbReference>
<accession>A0A8X6HD39</accession>
<name>A0A8X6HD39_TRICU</name>
<evidence type="ECO:0000313" key="3">
    <source>
        <dbReference type="Proteomes" id="UP000887116"/>
    </source>
</evidence>
<gene>
    <name evidence="2" type="ORF">TNCT_176331</name>
</gene>
<feature type="non-terminal residue" evidence="2">
    <location>
        <position position="90"/>
    </location>
</feature>
<dbReference type="EMBL" id="BMAO01037736">
    <property type="protein sequence ID" value="GFR19790.1"/>
    <property type="molecule type" value="Genomic_DNA"/>
</dbReference>
<evidence type="ECO:0000256" key="1">
    <source>
        <dbReference type="SAM" id="MobiDB-lite"/>
    </source>
</evidence>
<proteinExistence type="predicted"/>
<feature type="region of interest" description="Disordered" evidence="1">
    <location>
        <begin position="1"/>
        <end position="42"/>
    </location>
</feature>
<organism evidence="2 3">
    <name type="scientific">Trichonephila clavata</name>
    <name type="common">Joro spider</name>
    <name type="synonym">Nephila clavata</name>
    <dbReference type="NCBI Taxonomy" id="2740835"/>
    <lineage>
        <taxon>Eukaryota</taxon>
        <taxon>Metazoa</taxon>
        <taxon>Ecdysozoa</taxon>
        <taxon>Arthropoda</taxon>
        <taxon>Chelicerata</taxon>
        <taxon>Arachnida</taxon>
        <taxon>Araneae</taxon>
        <taxon>Araneomorphae</taxon>
        <taxon>Entelegynae</taxon>
        <taxon>Araneoidea</taxon>
        <taxon>Nephilidae</taxon>
        <taxon>Trichonephila</taxon>
    </lineage>
</organism>
<reference evidence="2" key="1">
    <citation type="submission" date="2020-07" db="EMBL/GenBank/DDBJ databases">
        <title>Multicomponent nature underlies the extraordinary mechanical properties of spider dragline silk.</title>
        <authorList>
            <person name="Kono N."/>
            <person name="Nakamura H."/>
            <person name="Mori M."/>
            <person name="Yoshida Y."/>
            <person name="Ohtoshi R."/>
            <person name="Malay A.D."/>
            <person name="Moran D.A.P."/>
            <person name="Tomita M."/>
            <person name="Numata K."/>
            <person name="Arakawa K."/>
        </authorList>
    </citation>
    <scope>NUCLEOTIDE SEQUENCE</scope>
</reference>